<comment type="caution">
    <text evidence="4">The sequence shown here is derived from an EMBL/GenBank/DDBJ whole genome shotgun (WGS) entry which is preliminary data.</text>
</comment>
<evidence type="ECO:0000259" key="3">
    <source>
        <dbReference type="PROSITE" id="PS50103"/>
    </source>
</evidence>
<dbReference type="Proteomes" id="UP001189429">
    <property type="component" value="Unassembled WGS sequence"/>
</dbReference>
<feature type="region of interest" description="Disordered" evidence="2">
    <location>
        <begin position="36"/>
        <end position="100"/>
    </location>
</feature>
<proteinExistence type="predicted"/>
<feature type="domain" description="C3H1-type" evidence="3">
    <location>
        <begin position="8"/>
        <end position="29"/>
    </location>
</feature>
<keyword evidence="5" id="KW-1185">Reference proteome</keyword>
<gene>
    <name evidence="4" type="ORF">PCOR1329_LOCUS50020</name>
</gene>
<feature type="compositionally biased region" description="Low complexity" evidence="2">
    <location>
        <begin position="49"/>
        <end position="62"/>
    </location>
</feature>
<accession>A0ABN9US74</accession>
<evidence type="ECO:0000313" key="5">
    <source>
        <dbReference type="Proteomes" id="UP001189429"/>
    </source>
</evidence>
<keyword evidence="1" id="KW-0862">Zinc</keyword>
<keyword evidence="1" id="KW-0479">Metal-binding</keyword>
<feature type="zinc finger region" description="C3H1-type" evidence="1">
    <location>
        <begin position="8"/>
        <end position="29"/>
    </location>
</feature>
<evidence type="ECO:0000313" key="4">
    <source>
        <dbReference type="EMBL" id="CAK0861317.1"/>
    </source>
</evidence>
<sequence>MSQTVGGVCRKWQRGACSREQCPLLHALPPQPCLSERQDVASQAAPLESSSESWTQSSSSRSWADMSEDLWATAGPLGRWQTPEAPAARTAGAGSSHDELPSFLDRIANFPEWFPTEGGGSLPREFGDDMDGHNHKSKSAMRRRQRQMSNKWSAMKELNNATSAPVLRVLNSMPPQLPPVQHAPRTESASPQRPLAPAPSPRRPRRIDQNDPDDSGDGGLDVESTKISL</sequence>
<dbReference type="PROSITE" id="PS50103">
    <property type="entry name" value="ZF_C3H1"/>
    <property type="match status" value="1"/>
</dbReference>
<reference evidence="4" key="1">
    <citation type="submission" date="2023-10" db="EMBL/GenBank/DDBJ databases">
        <authorList>
            <person name="Chen Y."/>
            <person name="Shah S."/>
            <person name="Dougan E. K."/>
            <person name="Thang M."/>
            <person name="Chan C."/>
        </authorList>
    </citation>
    <scope>NUCLEOTIDE SEQUENCE [LARGE SCALE GENOMIC DNA]</scope>
</reference>
<protein>
    <recommendedName>
        <fullName evidence="3">C3H1-type domain-containing protein</fullName>
    </recommendedName>
</protein>
<evidence type="ECO:0000256" key="2">
    <source>
        <dbReference type="SAM" id="MobiDB-lite"/>
    </source>
</evidence>
<feature type="compositionally biased region" description="Basic residues" evidence="2">
    <location>
        <begin position="135"/>
        <end position="146"/>
    </location>
</feature>
<feature type="compositionally biased region" description="Basic and acidic residues" evidence="2">
    <location>
        <begin position="125"/>
        <end position="134"/>
    </location>
</feature>
<dbReference type="InterPro" id="IPR000571">
    <property type="entry name" value="Znf_CCCH"/>
</dbReference>
<dbReference type="EMBL" id="CAUYUJ010016059">
    <property type="protein sequence ID" value="CAK0861317.1"/>
    <property type="molecule type" value="Genomic_DNA"/>
</dbReference>
<keyword evidence="1" id="KW-0863">Zinc-finger</keyword>
<name>A0ABN9US74_9DINO</name>
<organism evidence="4 5">
    <name type="scientific">Prorocentrum cordatum</name>
    <dbReference type="NCBI Taxonomy" id="2364126"/>
    <lineage>
        <taxon>Eukaryota</taxon>
        <taxon>Sar</taxon>
        <taxon>Alveolata</taxon>
        <taxon>Dinophyceae</taxon>
        <taxon>Prorocentrales</taxon>
        <taxon>Prorocentraceae</taxon>
        <taxon>Prorocentrum</taxon>
    </lineage>
</organism>
<feature type="region of interest" description="Disordered" evidence="2">
    <location>
        <begin position="114"/>
        <end position="150"/>
    </location>
</feature>
<feature type="region of interest" description="Disordered" evidence="2">
    <location>
        <begin position="163"/>
        <end position="229"/>
    </location>
</feature>
<evidence type="ECO:0000256" key="1">
    <source>
        <dbReference type="PROSITE-ProRule" id="PRU00723"/>
    </source>
</evidence>